<keyword evidence="2" id="KW-1185">Reference proteome</keyword>
<reference evidence="1 2" key="1">
    <citation type="submission" date="2018-04" db="EMBL/GenBank/DDBJ databases">
        <title>Genomic Encyclopedia of Archaeal and Bacterial Type Strains, Phase II (KMG-II): from individual species to whole genera.</title>
        <authorList>
            <person name="Goeker M."/>
        </authorList>
    </citation>
    <scope>NUCLEOTIDE SEQUENCE [LARGE SCALE GENOMIC DNA]</scope>
    <source>
        <strain evidence="1 2">DSM 23382</strain>
    </source>
</reference>
<dbReference type="AlphaFoldDB" id="A0A2T5VD66"/>
<comment type="caution">
    <text evidence="1">The sequence shown here is derived from an EMBL/GenBank/DDBJ whole genome shotgun (WGS) entry which is preliminary data.</text>
</comment>
<dbReference type="EMBL" id="QAYG01000002">
    <property type="protein sequence ID" value="PTW61698.1"/>
    <property type="molecule type" value="Genomic_DNA"/>
</dbReference>
<name>A0A2T5VD66_9HYPH</name>
<dbReference type="Proteomes" id="UP000244081">
    <property type="component" value="Unassembled WGS sequence"/>
</dbReference>
<evidence type="ECO:0000313" key="2">
    <source>
        <dbReference type="Proteomes" id="UP000244081"/>
    </source>
</evidence>
<proteinExistence type="predicted"/>
<protein>
    <submittedName>
        <fullName evidence="1">Uncharacterized protein</fullName>
    </submittedName>
</protein>
<sequence>MLRFTPKDPDLARFFLAHTLRYYMQPLRARDVPEFVEEMKSRLGLEGLSRTGEGKPAGYIGTQDDPEMHPIYWNR</sequence>
<evidence type="ECO:0000313" key="1">
    <source>
        <dbReference type="EMBL" id="PTW61698.1"/>
    </source>
</evidence>
<accession>A0A2T5VD66</accession>
<dbReference type="OrthoDB" id="9870097at2"/>
<organism evidence="1 2">
    <name type="scientific">Breoghania corrubedonensis</name>
    <dbReference type="NCBI Taxonomy" id="665038"/>
    <lineage>
        <taxon>Bacteria</taxon>
        <taxon>Pseudomonadati</taxon>
        <taxon>Pseudomonadota</taxon>
        <taxon>Alphaproteobacteria</taxon>
        <taxon>Hyphomicrobiales</taxon>
        <taxon>Stappiaceae</taxon>
        <taxon>Breoghania</taxon>
    </lineage>
</organism>
<gene>
    <name evidence="1" type="ORF">C8N35_102414</name>
</gene>
<dbReference type="RefSeq" id="WP_107989532.1">
    <property type="nucleotide sequence ID" value="NZ_QAYG01000002.1"/>
</dbReference>